<accession>A0AAF0F891</accession>
<feature type="compositionally biased region" description="Polar residues" evidence="8">
    <location>
        <begin position="507"/>
        <end position="520"/>
    </location>
</feature>
<dbReference type="GO" id="GO:0005737">
    <property type="term" value="C:cytoplasm"/>
    <property type="evidence" value="ECO:0007669"/>
    <property type="project" value="UniProtKB-SubCell"/>
</dbReference>
<organism evidence="10 11">
    <name type="scientific">Malassezia psittaci</name>
    <dbReference type="NCBI Taxonomy" id="1821823"/>
    <lineage>
        <taxon>Eukaryota</taxon>
        <taxon>Fungi</taxon>
        <taxon>Dikarya</taxon>
        <taxon>Basidiomycota</taxon>
        <taxon>Ustilaginomycotina</taxon>
        <taxon>Malasseziomycetes</taxon>
        <taxon>Malasseziales</taxon>
        <taxon>Malasseziaceae</taxon>
        <taxon>Malassezia</taxon>
    </lineage>
</organism>
<dbReference type="PANTHER" id="PTHR47442">
    <property type="entry name" value="MYND-TYPE ZINC FINGER PROTEIN MUB1"/>
    <property type="match status" value="1"/>
</dbReference>
<dbReference type="Gene3D" id="6.10.140.2220">
    <property type="match status" value="1"/>
</dbReference>
<protein>
    <recommendedName>
        <fullName evidence="9">MYND-type domain-containing protein</fullName>
    </recommendedName>
</protein>
<gene>
    <name evidence="10" type="ORF">MPSI1_001097</name>
</gene>
<evidence type="ECO:0000256" key="6">
    <source>
        <dbReference type="ARBA" id="ARBA00022833"/>
    </source>
</evidence>
<evidence type="ECO:0000256" key="8">
    <source>
        <dbReference type="SAM" id="MobiDB-lite"/>
    </source>
</evidence>
<sequence length="781" mass="86432">MVTLDGGLERLIHILRTSPRRIPNQVRNSNIYNDLQMNWKWSLAFQCVVNIGVRGSEAIRTRVVESGIAPIIVRVLESFLLAADAQKYDKVVLSHDDQLGSHRAVYPDNAQQHPRESLEVASQTYTNTESLQRSTQMEVESVASMSQDHETESDSVQAEGSSTSSCYTSSQSNAHLSVMASESTEDTEMTTEEDSNEEYAKQDGLSTTPRPPARAMDRRHTTESSFTSPPPSSQADMSDAGRTPRAQPTRMHTGAASVGNTVTPNPTAANITDTSTPTRPHTPLLVPSQLYREEEVLMSLQLLAYLSKYPHVRLFFHNADVRDDMLFCPDWPEECMPNRSWEPSDPVKHNVFSVAERFTLRSSRSNGSISTLTAFFPRLGHEIQYWAGVVMRNACRKDESRGGIRQCANMLCGKWESYPREFAKCRRCRKAKYCSKQCQSKGWQMGHRFWCSARDDAEGRDWKKKESSNATSHSDPPQETTQPPAPEPHTNYAQMADGHPMHMPTPAMTQTSEIPTTADTQPADRQRSFASHRSEHYSNPLGQHHVPSTFTRQDSFSVPQMRGVSAASVETMDPDMSESAPETAPTSGTSSPSLAPRVGAPFPVSSLPPPIIAGSLHVHEGDPTTTTIREHEVQDVQEHGALEAIAAAWPAPGHSPGPSPQQHASAPDFDLGIRMPTSPTHLHSNNAHHFNARSRHDSSDEHNDSFAYGTRRVSALTSWNVARQLSLQNHHRPVRAVSSGLLNNNNASDSEVVNMDDGGSDEATFSTPDLRWGEVSNARME</sequence>
<evidence type="ECO:0000256" key="2">
    <source>
        <dbReference type="ARBA" id="ARBA00010655"/>
    </source>
</evidence>
<reference evidence="10" key="1">
    <citation type="submission" date="2023-02" db="EMBL/GenBank/DDBJ databases">
        <title>Mating type loci evolution in Malassezia.</title>
        <authorList>
            <person name="Coelho M.A."/>
        </authorList>
    </citation>
    <scope>NUCLEOTIDE SEQUENCE</scope>
    <source>
        <strain evidence="10">CBS 14136</strain>
    </source>
</reference>
<feature type="compositionally biased region" description="Low complexity" evidence="8">
    <location>
        <begin position="161"/>
        <end position="172"/>
    </location>
</feature>
<feature type="compositionally biased region" description="Acidic residues" evidence="8">
    <location>
        <begin position="183"/>
        <end position="197"/>
    </location>
</feature>
<comment type="similarity">
    <text evidence="2">Belongs to the MUB1/samB family.</text>
</comment>
<keyword evidence="5 7" id="KW-0863">Zinc-finger</keyword>
<dbReference type="GO" id="GO:0008270">
    <property type="term" value="F:zinc ion binding"/>
    <property type="evidence" value="ECO:0007669"/>
    <property type="project" value="UniProtKB-KW"/>
</dbReference>
<dbReference type="AlphaFoldDB" id="A0AAF0F891"/>
<evidence type="ECO:0000256" key="5">
    <source>
        <dbReference type="ARBA" id="ARBA00022771"/>
    </source>
</evidence>
<keyword evidence="6" id="KW-0862">Zinc</keyword>
<feature type="region of interest" description="Disordered" evidence="8">
    <location>
        <begin position="740"/>
        <end position="781"/>
    </location>
</feature>
<feature type="compositionally biased region" description="Polar residues" evidence="8">
    <location>
        <begin position="546"/>
        <end position="558"/>
    </location>
</feature>
<evidence type="ECO:0000313" key="10">
    <source>
        <dbReference type="EMBL" id="WFD42452.1"/>
    </source>
</evidence>
<keyword evidence="11" id="KW-1185">Reference proteome</keyword>
<dbReference type="PANTHER" id="PTHR47442:SF1">
    <property type="entry name" value="MYND-TYPE ZINC FINGER PROTEIN MUB1"/>
    <property type="match status" value="1"/>
</dbReference>
<feature type="compositionally biased region" description="Polar residues" evidence="8">
    <location>
        <begin position="258"/>
        <end position="279"/>
    </location>
</feature>
<dbReference type="GO" id="GO:0007163">
    <property type="term" value="P:establishment or maintenance of cell polarity"/>
    <property type="evidence" value="ECO:0007669"/>
    <property type="project" value="TreeGrafter"/>
</dbReference>
<feature type="region of interest" description="Disordered" evidence="8">
    <location>
        <begin position="649"/>
        <end position="670"/>
    </location>
</feature>
<dbReference type="EMBL" id="CP118375">
    <property type="protein sequence ID" value="WFD42452.1"/>
    <property type="molecule type" value="Genomic_DNA"/>
</dbReference>
<dbReference type="PROSITE" id="PS50865">
    <property type="entry name" value="ZF_MYND_2"/>
    <property type="match status" value="1"/>
</dbReference>
<comment type="subcellular location">
    <subcellularLocation>
        <location evidence="1">Cytoplasm</location>
    </subcellularLocation>
</comment>
<feature type="compositionally biased region" description="Polar residues" evidence="8">
    <location>
        <begin position="584"/>
        <end position="593"/>
    </location>
</feature>
<keyword evidence="3" id="KW-0963">Cytoplasm</keyword>
<evidence type="ECO:0000313" key="11">
    <source>
        <dbReference type="Proteomes" id="UP001214628"/>
    </source>
</evidence>
<feature type="compositionally biased region" description="Basic and acidic residues" evidence="8">
    <location>
        <begin position="522"/>
        <end position="536"/>
    </location>
</feature>
<proteinExistence type="inferred from homology"/>
<dbReference type="SUPFAM" id="SSF144232">
    <property type="entry name" value="HIT/MYND zinc finger-like"/>
    <property type="match status" value="1"/>
</dbReference>
<name>A0AAF0F891_9BASI</name>
<evidence type="ECO:0000259" key="9">
    <source>
        <dbReference type="PROSITE" id="PS50865"/>
    </source>
</evidence>
<dbReference type="InterPro" id="IPR002893">
    <property type="entry name" value="Znf_MYND"/>
</dbReference>
<feature type="region of interest" description="Disordered" evidence="8">
    <location>
        <begin position="461"/>
        <end position="606"/>
    </location>
</feature>
<dbReference type="Pfam" id="PF01753">
    <property type="entry name" value="zf-MYND"/>
    <property type="match status" value="1"/>
</dbReference>
<feature type="region of interest" description="Disordered" evidence="8">
    <location>
        <begin position="125"/>
        <end position="281"/>
    </location>
</feature>
<dbReference type="GO" id="GO:0006511">
    <property type="term" value="P:ubiquitin-dependent protein catabolic process"/>
    <property type="evidence" value="ECO:0007669"/>
    <property type="project" value="TreeGrafter"/>
</dbReference>
<evidence type="ECO:0000256" key="7">
    <source>
        <dbReference type="PROSITE-ProRule" id="PRU00134"/>
    </source>
</evidence>
<dbReference type="Proteomes" id="UP001214628">
    <property type="component" value="Chromosome 1"/>
</dbReference>
<evidence type="ECO:0000256" key="3">
    <source>
        <dbReference type="ARBA" id="ARBA00022490"/>
    </source>
</evidence>
<dbReference type="InterPro" id="IPR051664">
    <property type="entry name" value="MYND-type_zinc_finger"/>
</dbReference>
<keyword evidence="4" id="KW-0479">Metal-binding</keyword>
<evidence type="ECO:0000256" key="1">
    <source>
        <dbReference type="ARBA" id="ARBA00004496"/>
    </source>
</evidence>
<feature type="domain" description="MYND-type" evidence="9">
    <location>
        <begin position="409"/>
        <end position="451"/>
    </location>
</feature>
<evidence type="ECO:0000256" key="4">
    <source>
        <dbReference type="ARBA" id="ARBA00022723"/>
    </source>
</evidence>
<feature type="compositionally biased region" description="Polar residues" evidence="8">
    <location>
        <begin position="740"/>
        <end position="751"/>
    </location>
</feature>
<feature type="compositionally biased region" description="Polar residues" evidence="8">
    <location>
        <begin position="125"/>
        <end position="146"/>
    </location>
</feature>
<dbReference type="GO" id="GO:1990304">
    <property type="term" value="C:MUB1-RAD6-UBR2 ubiquitin ligase complex"/>
    <property type="evidence" value="ECO:0007669"/>
    <property type="project" value="TreeGrafter"/>
</dbReference>